<accession>A0A1Z5KSV5</accession>
<proteinExistence type="predicted"/>
<reference evidence="1 2" key="1">
    <citation type="journal article" date="2015" name="Plant Cell">
        <title>Oil accumulation by the oleaginous diatom Fistulifera solaris as revealed by the genome and transcriptome.</title>
        <authorList>
            <person name="Tanaka T."/>
            <person name="Maeda Y."/>
            <person name="Veluchamy A."/>
            <person name="Tanaka M."/>
            <person name="Abida H."/>
            <person name="Marechal E."/>
            <person name="Bowler C."/>
            <person name="Muto M."/>
            <person name="Sunaga Y."/>
            <person name="Tanaka M."/>
            <person name="Yoshino T."/>
            <person name="Taniguchi T."/>
            <person name="Fukuda Y."/>
            <person name="Nemoto M."/>
            <person name="Matsumoto M."/>
            <person name="Wong P.S."/>
            <person name="Aburatani S."/>
            <person name="Fujibuchi W."/>
        </authorList>
    </citation>
    <scope>NUCLEOTIDE SEQUENCE [LARGE SCALE GENOMIC DNA]</scope>
    <source>
        <strain evidence="1 2">JPCC DA0580</strain>
    </source>
</reference>
<comment type="caution">
    <text evidence="1">The sequence shown here is derived from an EMBL/GenBank/DDBJ whole genome shotgun (WGS) entry which is preliminary data.</text>
</comment>
<evidence type="ECO:0000313" key="2">
    <source>
        <dbReference type="Proteomes" id="UP000198406"/>
    </source>
</evidence>
<protein>
    <submittedName>
        <fullName evidence="1">Uncharacterized protein</fullName>
    </submittedName>
</protein>
<name>A0A1Z5KSV5_FISSO</name>
<dbReference type="EMBL" id="BDSP01000289">
    <property type="protein sequence ID" value="GAX29410.1"/>
    <property type="molecule type" value="Genomic_DNA"/>
</dbReference>
<dbReference type="AlphaFoldDB" id="A0A1Z5KSV5"/>
<dbReference type="Proteomes" id="UP000198406">
    <property type="component" value="Unassembled WGS sequence"/>
</dbReference>
<gene>
    <name evidence="1" type="ORF">FisN_16Hh150</name>
</gene>
<sequence>MICSPFVTRSTAPLKPLATLVTMFLCLTNILIAIRVNHAGVDENSSIFTKEEFAISQRQLRHTIDEHSNLSNTIQTPPFTPQESFGACALVLNQNHRLTEWIAYHYFALPLRTLVIAYDPKSTQRATDLLHRWKDVIDIIEWEEDDYLPANWTEVVKRQNPSDKPIERLIHEHRQVYFMQQCTLTLAAKNVSRVIHHDVDEYLRINTDIVKGYDTTRPGHISYFLNHQNTSKIRWLPNASCWLFVRLYFIPWNTATAERDRQNRDDSSWIRSFPLETLNYRYRKTRAQQTGKGIIHLSHLPTTVLANRENIFEKWMSVHNPLGRPLCQGPWPVATSPLLLNHYLGSYEAYKFAAQWDPRFRNDSEWERRLGRGKGEPVADESMTNWVDAFVKWQSEDVARVLLSDAGWRQNEP</sequence>
<dbReference type="InParanoid" id="A0A1Z5KSV5"/>
<organism evidence="1 2">
    <name type="scientific">Fistulifera solaris</name>
    <name type="common">Oleaginous diatom</name>
    <dbReference type="NCBI Taxonomy" id="1519565"/>
    <lineage>
        <taxon>Eukaryota</taxon>
        <taxon>Sar</taxon>
        <taxon>Stramenopiles</taxon>
        <taxon>Ochrophyta</taxon>
        <taxon>Bacillariophyta</taxon>
        <taxon>Bacillariophyceae</taxon>
        <taxon>Bacillariophycidae</taxon>
        <taxon>Naviculales</taxon>
        <taxon>Naviculaceae</taxon>
        <taxon>Fistulifera</taxon>
    </lineage>
</organism>
<keyword evidence="2" id="KW-1185">Reference proteome</keyword>
<evidence type="ECO:0000313" key="1">
    <source>
        <dbReference type="EMBL" id="GAX29410.1"/>
    </source>
</evidence>
<dbReference type="OrthoDB" id="40253at2759"/>